<accession>A0A9P8V8L9</accession>
<dbReference type="PANTHER" id="PTHR11559">
    <property type="entry name" value="CARBOXYLESTERASE"/>
    <property type="match status" value="1"/>
</dbReference>
<dbReference type="InterPro" id="IPR002018">
    <property type="entry name" value="CarbesteraseB"/>
</dbReference>
<evidence type="ECO:0000256" key="7">
    <source>
        <dbReference type="ARBA" id="ARBA00023180"/>
    </source>
</evidence>
<keyword evidence="3" id="KW-0964">Secreted</keyword>
<feature type="domain" description="Carboxylesterase type B" evidence="9">
    <location>
        <begin position="48"/>
        <end position="533"/>
    </location>
</feature>
<dbReference type="EC" id="3.1.1.-" evidence="8"/>
<evidence type="ECO:0000256" key="5">
    <source>
        <dbReference type="ARBA" id="ARBA00022801"/>
    </source>
</evidence>
<keyword evidence="6" id="KW-0443">Lipid metabolism</keyword>
<evidence type="ECO:0000259" key="9">
    <source>
        <dbReference type="Pfam" id="PF00135"/>
    </source>
</evidence>
<comment type="caution">
    <text evidence="10">The sequence shown here is derived from an EMBL/GenBank/DDBJ whole genome shotgun (WGS) entry which is preliminary data.</text>
</comment>
<organism evidence="10 11">
    <name type="scientific">Plectosphaerella plurivora</name>
    <dbReference type="NCBI Taxonomy" id="936078"/>
    <lineage>
        <taxon>Eukaryota</taxon>
        <taxon>Fungi</taxon>
        <taxon>Dikarya</taxon>
        <taxon>Ascomycota</taxon>
        <taxon>Pezizomycotina</taxon>
        <taxon>Sordariomycetes</taxon>
        <taxon>Hypocreomycetidae</taxon>
        <taxon>Glomerellales</taxon>
        <taxon>Plectosphaerellaceae</taxon>
        <taxon>Plectosphaerella</taxon>
    </lineage>
</organism>
<evidence type="ECO:0000256" key="1">
    <source>
        <dbReference type="ARBA" id="ARBA00004613"/>
    </source>
</evidence>
<dbReference type="InterPro" id="IPR029058">
    <property type="entry name" value="AB_hydrolase_fold"/>
</dbReference>
<evidence type="ECO:0000256" key="8">
    <source>
        <dbReference type="RuleBase" id="RU361235"/>
    </source>
</evidence>
<dbReference type="GO" id="GO:0006629">
    <property type="term" value="P:lipid metabolic process"/>
    <property type="evidence" value="ECO:0007669"/>
    <property type="project" value="UniProtKB-KW"/>
</dbReference>
<dbReference type="Proteomes" id="UP000770015">
    <property type="component" value="Unassembled WGS sequence"/>
</dbReference>
<dbReference type="SUPFAM" id="SSF53474">
    <property type="entry name" value="alpha/beta-Hydrolases"/>
    <property type="match status" value="1"/>
</dbReference>
<evidence type="ECO:0000256" key="3">
    <source>
        <dbReference type="ARBA" id="ARBA00022525"/>
    </source>
</evidence>
<evidence type="ECO:0000256" key="2">
    <source>
        <dbReference type="ARBA" id="ARBA00005964"/>
    </source>
</evidence>
<dbReference type="GO" id="GO:0016787">
    <property type="term" value="F:hydrolase activity"/>
    <property type="evidence" value="ECO:0007669"/>
    <property type="project" value="UniProtKB-KW"/>
</dbReference>
<evidence type="ECO:0000313" key="11">
    <source>
        <dbReference type="Proteomes" id="UP000770015"/>
    </source>
</evidence>
<evidence type="ECO:0000256" key="4">
    <source>
        <dbReference type="ARBA" id="ARBA00022729"/>
    </source>
</evidence>
<sequence length="564" mass="61112">MKSSTITTLYAVLVSLVRASPLGAVGLSEGTTAVTQPAVTFIGSLVNDVEYYRGIPYAQPPTGNLRLRPPKPVENVGIIDATGIGPACPQFTTAGSSPVLNRVVGVPGVAEGLFFASAQGNETEDCLTLSVMRPGNTQPDEKLPVLFWIHGGAFQTGSAQPFNASVLVPRGVSQDKPFILVATNYRLGGFGFLGGKEILEDGAANLGLLDQRMALEWVADNIASFGGDPNAVTIWGESAGARSVFDQLALYDGDNTHKGRPLFRAAIMNSGSLAPAEPVDGPRAQNIFDTVVDAAGCGAVPSSEKLDCLRGLDVETFANATTQVPSYLSYNNLALSYAPRPDGRTLTASPETLAQEKKFAAVPMIIGTQENEGTVFGVWPYNVTTRAEAISYLSDVYFPDASLEQISHLVDLYTPCTVESTVTTSVNETYPEFKRLSAIFGDYEFTLIGRVLLDLTNENELSWSYLATYGRDTPIVGTYHTEDLPRMFAKTDDSSRAIQDRFISFLYHLDPNGALADRTSPRWPSWQESRELFEFGASSVGVLDGDFRDNIFQYIRDNLNEFRH</sequence>
<name>A0A9P8V8L9_9PEZI</name>
<reference evidence="10" key="1">
    <citation type="journal article" date="2021" name="Nat. Commun.">
        <title>Genetic determinants of endophytism in the Arabidopsis root mycobiome.</title>
        <authorList>
            <person name="Mesny F."/>
            <person name="Miyauchi S."/>
            <person name="Thiergart T."/>
            <person name="Pickel B."/>
            <person name="Atanasova L."/>
            <person name="Karlsson M."/>
            <person name="Huettel B."/>
            <person name="Barry K.W."/>
            <person name="Haridas S."/>
            <person name="Chen C."/>
            <person name="Bauer D."/>
            <person name="Andreopoulos W."/>
            <person name="Pangilinan J."/>
            <person name="LaButti K."/>
            <person name="Riley R."/>
            <person name="Lipzen A."/>
            <person name="Clum A."/>
            <person name="Drula E."/>
            <person name="Henrissat B."/>
            <person name="Kohler A."/>
            <person name="Grigoriev I.V."/>
            <person name="Martin F.M."/>
            <person name="Hacquard S."/>
        </authorList>
    </citation>
    <scope>NUCLEOTIDE SEQUENCE</scope>
    <source>
        <strain evidence="10">MPI-SDFR-AT-0117</strain>
    </source>
</reference>
<evidence type="ECO:0000256" key="6">
    <source>
        <dbReference type="ARBA" id="ARBA00023098"/>
    </source>
</evidence>
<dbReference type="InterPro" id="IPR050309">
    <property type="entry name" value="Type-B_Carboxylest/Lipase"/>
</dbReference>
<dbReference type="InterPro" id="IPR019826">
    <property type="entry name" value="Carboxylesterase_B_AS"/>
</dbReference>
<keyword evidence="11" id="KW-1185">Reference proteome</keyword>
<keyword evidence="7" id="KW-0325">Glycoprotein</keyword>
<feature type="signal peptide" evidence="8">
    <location>
        <begin position="1"/>
        <end position="19"/>
    </location>
</feature>
<dbReference type="EMBL" id="JAGSXJ010000017">
    <property type="protein sequence ID" value="KAH6683772.1"/>
    <property type="molecule type" value="Genomic_DNA"/>
</dbReference>
<dbReference type="GO" id="GO:0005576">
    <property type="term" value="C:extracellular region"/>
    <property type="evidence" value="ECO:0007669"/>
    <property type="project" value="UniProtKB-SubCell"/>
</dbReference>
<keyword evidence="4 8" id="KW-0732">Signal</keyword>
<comment type="subcellular location">
    <subcellularLocation>
        <location evidence="1">Secreted</location>
    </subcellularLocation>
</comment>
<protein>
    <recommendedName>
        <fullName evidence="8">Carboxylic ester hydrolase</fullName>
        <ecNumber evidence="8">3.1.1.-</ecNumber>
    </recommendedName>
</protein>
<dbReference type="Pfam" id="PF00135">
    <property type="entry name" value="COesterase"/>
    <property type="match status" value="1"/>
</dbReference>
<comment type="similarity">
    <text evidence="2 8">Belongs to the type-B carboxylesterase/lipase family.</text>
</comment>
<proteinExistence type="inferred from homology"/>
<dbReference type="AlphaFoldDB" id="A0A9P8V8L9"/>
<dbReference type="OrthoDB" id="408631at2759"/>
<keyword evidence="5 8" id="KW-0378">Hydrolase</keyword>
<dbReference type="Gene3D" id="3.40.50.1820">
    <property type="entry name" value="alpha/beta hydrolase"/>
    <property type="match status" value="1"/>
</dbReference>
<dbReference type="FunFam" id="3.40.50.1820:FF:000213">
    <property type="entry name" value="Carboxylic ester hydrolase"/>
    <property type="match status" value="1"/>
</dbReference>
<gene>
    <name evidence="10" type="ORF">F5X68DRAFT_242705</name>
</gene>
<feature type="chain" id="PRO_5040546853" description="Carboxylic ester hydrolase" evidence="8">
    <location>
        <begin position="20"/>
        <end position="564"/>
    </location>
</feature>
<evidence type="ECO:0000313" key="10">
    <source>
        <dbReference type="EMBL" id="KAH6683772.1"/>
    </source>
</evidence>
<dbReference type="PROSITE" id="PS00122">
    <property type="entry name" value="CARBOXYLESTERASE_B_1"/>
    <property type="match status" value="1"/>
</dbReference>